<dbReference type="Pfam" id="PF11346">
    <property type="entry name" value="DUF3149"/>
    <property type="match status" value="1"/>
</dbReference>
<proteinExistence type="predicted"/>
<dbReference type="OrthoDB" id="6388826at2"/>
<evidence type="ECO:0000313" key="3">
    <source>
        <dbReference type="Proteomes" id="UP000199527"/>
    </source>
</evidence>
<keyword evidence="3" id="KW-1185">Reference proteome</keyword>
<protein>
    <recommendedName>
        <fullName evidence="4">DUF3149 domain-containing protein</fullName>
    </recommendedName>
</protein>
<keyword evidence="1" id="KW-0812">Transmembrane</keyword>
<dbReference type="RefSeq" id="WP_090365581.1">
    <property type="nucleotide sequence ID" value="NZ_FNEM01000010.1"/>
</dbReference>
<gene>
    <name evidence="2" type="ORF">SAMN04488540_11043</name>
</gene>
<feature type="transmembrane region" description="Helical" evidence="1">
    <location>
        <begin position="12"/>
        <end position="36"/>
    </location>
</feature>
<dbReference type="EMBL" id="FNEM01000010">
    <property type="protein sequence ID" value="SDJ59018.1"/>
    <property type="molecule type" value="Genomic_DNA"/>
</dbReference>
<evidence type="ECO:0008006" key="4">
    <source>
        <dbReference type="Google" id="ProtNLM"/>
    </source>
</evidence>
<keyword evidence="1" id="KW-1133">Transmembrane helix</keyword>
<organism evidence="2 3">
    <name type="scientific">Ferrimonas sediminum</name>
    <dbReference type="NCBI Taxonomy" id="718193"/>
    <lineage>
        <taxon>Bacteria</taxon>
        <taxon>Pseudomonadati</taxon>
        <taxon>Pseudomonadota</taxon>
        <taxon>Gammaproteobacteria</taxon>
        <taxon>Alteromonadales</taxon>
        <taxon>Ferrimonadaceae</taxon>
        <taxon>Ferrimonas</taxon>
    </lineage>
</organism>
<dbReference type="AlphaFoldDB" id="A0A1G8UYW8"/>
<evidence type="ECO:0000256" key="1">
    <source>
        <dbReference type="SAM" id="Phobius"/>
    </source>
</evidence>
<reference evidence="3" key="1">
    <citation type="submission" date="2016-10" db="EMBL/GenBank/DDBJ databases">
        <authorList>
            <person name="Varghese N."/>
            <person name="Submissions S."/>
        </authorList>
    </citation>
    <scope>NUCLEOTIDE SEQUENCE [LARGE SCALE GENOMIC DNA]</scope>
    <source>
        <strain evidence="3">DSM 23317</strain>
    </source>
</reference>
<evidence type="ECO:0000313" key="2">
    <source>
        <dbReference type="EMBL" id="SDJ59018.1"/>
    </source>
</evidence>
<accession>A0A1G8UYW8</accession>
<sequence length="44" mass="5062">MSHWFNLIMDSPIGWMSMLVILATCGIVGYIGWMFWKKSGLPDQ</sequence>
<dbReference type="InterPro" id="IPR021494">
    <property type="entry name" value="DUF3149"/>
</dbReference>
<keyword evidence="1" id="KW-0472">Membrane</keyword>
<name>A0A1G8UYW8_9GAMM</name>
<dbReference type="Proteomes" id="UP000199527">
    <property type="component" value="Unassembled WGS sequence"/>
</dbReference>